<gene>
    <name evidence="3" type="ORF">PTI45_02164</name>
</gene>
<dbReference type="PANTHER" id="PTHR40448">
    <property type="entry name" value="TWO-COMPONENT SENSOR HISTIDINE KINASE"/>
    <property type="match status" value="1"/>
</dbReference>
<dbReference type="PANTHER" id="PTHR40448:SF1">
    <property type="entry name" value="TWO-COMPONENT SENSOR HISTIDINE KINASE"/>
    <property type="match status" value="1"/>
</dbReference>
<dbReference type="InterPro" id="IPR036890">
    <property type="entry name" value="HATPase_C_sf"/>
</dbReference>
<name>A0A1E3L409_9BACL</name>
<proteinExistence type="predicted"/>
<keyword evidence="1" id="KW-0472">Membrane</keyword>
<evidence type="ECO:0000313" key="3">
    <source>
        <dbReference type="EMBL" id="ODP28414.1"/>
    </source>
</evidence>
<feature type="transmembrane region" description="Helical" evidence="1">
    <location>
        <begin position="187"/>
        <end position="206"/>
    </location>
</feature>
<dbReference type="STRING" id="1886670.PTI45_02164"/>
<dbReference type="SUPFAM" id="SSF55874">
    <property type="entry name" value="ATPase domain of HSP90 chaperone/DNA topoisomerase II/histidine kinase"/>
    <property type="match status" value="1"/>
</dbReference>
<dbReference type="EMBL" id="MDER01000038">
    <property type="protein sequence ID" value="ODP28414.1"/>
    <property type="molecule type" value="Genomic_DNA"/>
</dbReference>
<dbReference type="RefSeq" id="WP_069327590.1">
    <property type="nucleotide sequence ID" value="NZ_MDER01000038.1"/>
</dbReference>
<dbReference type="Gene3D" id="3.30.565.10">
    <property type="entry name" value="Histidine kinase-like ATPase, C-terminal domain"/>
    <property type="match status" value="1"/>
</dbReference>
<feature type="transmembrane region" description="Helical" evidence="1">
    <location>
        <begin position="161"/>
        <end position="181"/>
    </location>
</feature>
<comment type="caution">
    <text evidence="3">The sequence shown here is derived from an EMBL/GenBank/DDBJ whole genome shotgun (WGS) entry which is preliminary data.</text>
</comment>
<accession>A0A1E3L409</accession>
<feature type="transmembrane region" description="Helical" evidence="1">
    <location>
        <begin position="38"/>
        <end position="54"/>
    </location>
</feature>
<evidence type="ECO:0000256" key="1">
    <source>
        <dbReference type="SAM" id="Phobius"/>
    </source>
</evidence>
<dbReference type="Pfam" id="PF14501">
    <property type="entry name" value="HATPase_c_5"/>
    <property type="match status" value="1"/>
</dbReference>
<keyword evidence="1" id="KW-0812">Transmembrane</keyword>
<keyword evidence="1" id="KW-1133">Transmembrane helix</keyword>
<feature type="domain" description="Sensor histidine kinase NatK-like C-terminal" evidence="2">
    <location>
        <begin position="327"/>
        <end position="426"/>
    </location>
</feature>
<dbReference type="InterPro" id="IPR032834">
    <property type="entry name" value="NatK-like_C"/>
</dbReference>
<sequence>MENQLLLLNACIVLVMGYQINFYFNAVFGKAQQGSNRWIYFIVFGVLDFVYLNSYTSSVLSSVLALIVIFSLSISYHIELKMKIVFSILYAVLLTLVNFISLYILYPFNAANLGVSNPVNIAEYVILSKSVLLSCLIMFVIILIIRFVVKRRSFPLHYRYYLLFLTIPAISIYQVNVLSMYSEKNMYYFISIFSFLFLNVFIMYILDNMIEKFQLMHENMQLQDQMDYQDANYEKTVHSFKQIKRIIHDTHQQFLYIEQCIEKNELAEAKQHIQTTLNKVEDAYQRVNTGNLVVDALVTNALNIGQANGIQIDTQLQLYSQHIQIERYDLCVVLGNMLDNAIEASKKIKIAEDRYILIKIQSSSSHLSIHILNHMEQGAGQLQSQKLNPDYHGIGLTNIDRICNKYGGNMTIESKHQVFNNMVVIPFQ</sequence>
<feature type="transmembrane region" description="Helical" evidence="1">
    <location>
        <begin position="126"/>
        <end position="149"/>
    </location>
</feature>
<dbReference type="AlphaFoldDB" id="A0A1E3L409"/>
<dbReference type="PATRIC" id="fig|1886670.3.peg.2204"/>
<organism evidence="3 4">
    <name type="scientific">Paenibacillus nuruki</name>
    <dbReference type="NCBI Taxonomy" id="1886670"/>
    <lineage>
        <taxon>Bacteria</taxon>
        <taxon>Bacillati</taxon>
        <taxon>Bacillota</taxon>
        <taxon>Bacilli</taxon>
        <taxon>Bacillales</taxon>
        <taxon>Paenibacillaceae</taxon>
        <taxon>Paenibacillus</taxon>
    </lineage>
</organism>
<feature type="transmembrane region" description="Helical" evidence="1">
    <location>
        <begin position="6"/>
        <end position="26"/>
    </location>
</feature>
<feature type="transmembrane region" description="Helical" evidence="1">
    <location>
        <begin position="60"/>
        <end position="78"/>
    </location>
</feature>
<evidence type="ECO:0000259" key="2">
    <source>
        <dbReference type="Pfam" id="PF14501"/>
    </source>
</evidence>
<dbReference type="Proteomes" id="UP000094578">
    <property type="component" value="Unassembled WGS sequence"/>
</dbReference>
<evidence type="ECO:0000313" key="4">
    <source>
        <dbReference type="Proteomes" id="UP000094578"/>
    </source>
</evidence>
<keyword evidence="4" id="KW-1185">Reference proteome</keyword>
<protein>
    <recommendedName>
        <fullName evidence="2">Sensor histidine kinase NatK-like C-terminal domain-containing protein</fullName>
    </recommendedName>
</protein>
<feature type="transmembrane region" description="Helical" evidence="1">
    <location>
        <begin position="85"/>
        <end position="106"/>
    </location>
</feature>
<dbReference type="GO" id="GO:0042802">
    <property type="term" value="F:identical protein binding"/>
    <property type="evidence" value="ECO:0007669"/>
    <property type="project" value="TreeGrafter"/>
</dbReference>
<dbReference type="CDD" id="cd16935">
    <property type="entry name" value="HATPase_AgrC-ComD-like"/>
    <property type="match status" value="1"/>
</dbReference>
<reference evidence="3 4" key="1">
    <citation type="submission" date="2016-08" db="EMBL/GenBank/DDBJ databases">
        <title>Genome sequencing of Paenibacillus sp. TI45-13ar, isolated from Korean traditional nuruk.</title>
        <authorList>
            <person name="Kim S.-J."/>
        </authorList>
    </citation>
    <scope>NUCLEOTIDE SEQUENCE [LARGE SCALE GENOMIC DNA]</scope>
    <source>
        <strain evidence="3 4">TI45-13ar</strain>
    </source>
</reference>